<reference evidence="3 4" key="1">
    <citation type="submission" date="2024-03" db="EMBL/GenBank/DDBJ databases">
        <title>Human intestinal bacterial collection.</title>
        <authorList>
            <person name="Pauvert C."/>
            <person name="Hitch T.C.A."/>
            <person name="Clavel T."/>
        </authorList>
    </citation>
    <scope>NUCLEOTIDE SEQUENCE [LARGE SCALE GENOMIC DNA]</scope>
    <source>
        <strain evidence="3 4">CLA-JM-H11</strain>
    </source>
</reference>
<gene>
    <name evidence="3" type="ORF">WMO24_07005</name>
</gene>
<dbReference type="Pfam" id="PF03313">
    <property type="entry name" value="SDH_alpha"/>
    <property type="match status" value="1"/>
</dbReference>
<dbReference type="GO" id="GO:0003941">
    <property type="term" value="F:L-serine ammonia-lyase activity"/>
    <property type="evidence" value="ECO:0007669"/>
    <property type="project" value="UniProtKB-EC"/>
</dbReference>
<proteinExistence type="inferred from homology"/>
<organism evidence="3 4">
    <name type="scientific">Ruthenibacterium intestinale</name>
    <dbReference type="NCBI Taxonomy" id="3133163"/>
    <lineage>
        <taxon>Bacteria</taxon>
        <taxon>Bacillati</taxon>
        <taxon>Bacillota</taxon>
        <taxon>Clostridia</taxon>
        <taxon>Eubacteriales</taxon>
        <taxon>Oscillospiraceae</taxon>
        <taxon>Ruthenibacterium</taxon>
    </lineage>
</organism>
<sequence>METFQKYEAILHEEMLTALGCTEPIAIAFAAAKARQVLGALPEEICVECSGNLIKNARAVAVPMAEDLRGIEAAAILGAVGGDADRELEVLTAVTPQDLEITRQMLARGACRVQLLETPAKLHILVRCRAGQDRAMVEILHEHNHVVHAERNGRVVYDIPHRLDSTGTDGTDRSCLNLEDIVRYARTGDLTGLYPVLDKEIECNSAIAREGLANRWGEAVGQTLLEVYGDGVNIRARAAAAAGSDARMNGCEMPVVINSGSGNQGITVSVPVMEYARFLGSSHEELCRALVVSNLVAIMQKYKVGRLSAFCGAVSAGTAAACGIAFLQGADADMLGMIITNTQANVGGIVCDGAKSSCAAKIASSVEAGLLGYEMAKRGHVFRPGEGLVKDCYEETIDSFCRMAKDGMEATDREILEIMIEN</sequence>
<dbReference type="PIRSF" id="PIRSF006054">
    <property type="entry name" value="UCP006054"/>
    <property type="match status" value="1"/>
</dbReference>
<comment type="similarity">
    <text evidence="1">Belongs to the UPF0597 family.</text>
</comment>
<accession>A0ABV1GEA0</accession>
<dbReference type="PANTHER" id="PTHR30501:SF2">
    <property type="entry name" value="UPF0597 PROTEIN YHAM"/>
    <property type="match status" value="1"/>
</dbReference>
<dbReference type="RefSeq" id="WP_349215633.1">
    <property type="nucleotide sequence ID" value="NZ_JBBMFA010000083.1"/>
</dbReference>
<evidence type="ECO:0000256" key="1">
    <source>
        <dbReference type="HAMAP-Rule" id="MF_01845"/>
    </source>
</evidence>
<dbReference type="Proteomes" id="UP001477672">
    <property type="component" value="Unassembled WGS sequence"/>
</dbReference>
<feature type="domain" description="Serine dehydratase-like alpha subunit" evidence="2">
    <location>
        <begin position="88"/>
        <end position="417"/>
    </location>
</feature>
<keyword evidence="4" id="KW-1185">Reference proteome</keyword>
<dbReference type="HAMAP" id="MF_01845">
    <property type="entry name" value="UPF0597"/>
    <property type="match status" value="1"/>
</dbReference>
<evidence type="ECO:0000313" key="3">
    <source>
        <dbReference type="EMBL" id="MEQ2520176.1"/>
    </source>
</evidence>
<comment type="caution">
    <text evidence="3">The sequence shown here is derived from an EMBL/GenBank/DDBJ whole genome shotgun (WGS) entry which is preliminary data.</text>
</comment>
<evidence type="ECO:0000259" key="2">
    <source>
        <dbReference type="Pfam" id="PF03313"/>
    </source>
</evidence>
<keyword evidence="3" id="KW-0456">Lyase</keyword>
<dbReference type="PANTHER" id="PTHR30501">
    <property type="entry name" value="UPF0597 PROTEIN YHAM"/>
    <property type="match status" value="1"/>
</dbReference>
<protein>
    <recommendedName>
        <fullName evidence="1">UPF0597 protein WMO24_07005</fullName>
    </recommendedName>
</protein>
<name>A0ABV1GEA0_9FIRM</name>
<dbReference type="InterPro" id="IPR021144">
    <property type="entry name" value="UPF0597"/>
</dbReference>
<dbReference type="InterPro" id="IPR005130">
    <property type="entry name" value="Ser_deHydtase-like_asu"/>
</dbReference>
<evidence type="ECO:0000313" key="4">
    <source>
        <dbReference type="Proteomes" id="UP001477672"/>
    </source>
</evidence>
<dbReference type="EMBL" id="JBBMFA010000083">
    <property type="protein sequence ID" value="MEQ2520176.1"/>
    <property type="molecule type" value="Genomic_DNA"/>
</dbReference>